<organism evidence="1 2">
    <name type="scientific">Stephania yunnanensis</name>
    <dbReference type="NCBI Taxonomy" id="152371"/>
    <lineage>
        <taxon>Eukaryota</taxon>
        <taxon>Viridiplantae</taxon>
        <taxon>Streptophyta</taxon>
        <taxon>Embryophyta</taxon>
        <taxon>Tracheophyta</taxon>
        <taxon>Spermatophyta</taxon>
        <taxon>Magnoliopsida</taxon>
        <taxon>Ranunculales</taxon>
        <taxon>Menispermaceae</taxon>
        <taxon>Menispermoideae</taxon>
        <taxon>Cissampelideae</taxon>
        <taxon>Stephania</taxon>
    </lineage>
</organism>
<accession>A0AAP0EHC3</accession>
<sequence>MSFLDAGLMSIASCAELSVLRLAICYNLRGNGLIQVGKFCQKLIELNLYRLSRIWVDGVDVAQKSEREFRGFDGDYYVLKGFGLWNKCLAPERDIYMYRLMNLSYCSITDVGLLALAKITCLRSITILHLRGLSTRGLLVALLACGGLRMVKLHELFKSLFPQSFLEHMESRGCFFNWRNKSFQNDLDPWSWRDVVRKNADLMYALDECLLVTLLENHHSLNMKRTPMKFIQFSSMPIDENITLKKILKFIQISSMPIDENITVKKKLKSNVKLPRARSQLDKSIEFEHERLISG</sequence>
<evidence type="ECO:0000313" key="2">
    <source>
        <dbReference type="Proteomes" id="UP001420932"/>
    </source>
</evidence>
<proteinExistence type="predicted"/>
<dbReference type="Proteomes" id="UP001420932">
    <property type="component" value="Unassembled WGS sequence"/>
</dbReference>
<protein>
    <submittedName>
        <fullName evidence="1">Uncharacterized protein</fullName>
    </submittedName>
</protein>
<reference evidence="1 2" key="1">
    <citation type="submission" date="2024-01" db="EMBL/GenBank/DDBJ databases">
        <title>Genome assemblies of Stephania.</title>
        <authorList>
            <person name="Yang L."/>
        </authorList>
    </citation>
    <scope>NUCLEOTIDE SEQUENCE [LARGE SCALE GENOMIC DNA]</scope>
    <source>
        <strain evidence="1">YNDBR</strain>
        <tissue evidence="1">Leaf</tissue>
    </source>
</reference>
<name>A0AAP0EHC3_9MAGN</name>
<keyword evidence="2" id="KW-1185">Reference proteome</keyword>
<dbReference type="AlphaFoldDB" id="A0AAP0EHC3"/>
<dbReference type="InterPro" id="IPR032675">
    <property type="entry name" value="LRR_dom_sf"/>
</dbReference>
<dbReference type="Gene3D" id="3.80.10.10">
    <property type="entry name" value="Ribonuclease Inhibitor"/>
    <property type="match status" value="2"/>
</dbReference>
<dbReference type="EMBL" id="JBBNAF010000012">
    <property type="protein sequence ID" value="KAK9093520.1"/>
    <property type="molecule type" value="Genomic_DNA"/>
</dbReference>
<gene>
    <name evidence="1" type="ORF">Syun_028431</name>
</gene>
<comment type="caution">
    <text evidence="1">The sequence shown here is derived from an EMBL/GenBank/DDBJ whole genome shotgun (WGS) entry which is preliminary data.</text>
</comment>
<dbReference type="SUPFAM" id="SSF52047">
    <property type="entry name" value="RNI-like"/>
    <property type="match status" value="2"/>
</dbReference>
<evidence type="ECO:0000313" key="1">
    <source>
        <dbReference type="EMBL" id="KAK9093520.1"/>
    </source>
</evidence>